<dbReference type="Gene3D" id="3.10.330.20">
    <property type="match status" value="1"/>
</dbReference>
<reference evidence="7 8" key="1">
    <citation type="submission" date="2023-07" db="EMBL/GenBank/DDBJ databases">
        <title>Sequencing the genomes of 1000 actinobacteria strains.</title>
        <authorList>
            <person name="Klenk H.-P."/>
        </authorList>
    </citation>
    <scope>NUCLEOTIDE SEQUENCE [LARGE SCALE GENOMIC DNA]</scope>
    <source>
        <strain evidence="7 8">DSM 14555</strain>
    </source>
</reference>
<dbReference type="Pfam" id="PF14801">
    <property type="entry name" value="TrmI-like_N"/>
    <property type="match status" value="1"/>
</dbReference>
<evidence type="ECO:0000256" key="5">
    <source>
        <dbReference type="SAM" id="MobiDB-lite"/>
    </source>
</evidence>
<dbReference type="SUPFAM" id="SSF53335">
    <property type="entry name" value="S-adenosyl-L-methionine-dependent methyltransferases"/>
    <property type="match status" value="1"/>
</dbReference>
<evidence type="ECO:0000256" key="2">
    <source>
        <dbReference type="ARBA" id="ARBA00022679"/>
    </source>
</evidence>
<feature type="compositionally biased region" description="Polar residues" evidence="5">
    <location>
        <begin position="361"/>
        <end position="370"/>
    </location>
</feature>
<keyword evidence="8" id="KW-1185">Reference proteome</keyword>
<sequence>MDFRYVSNVISPEPQDRPHGAAARRGPFRVGERVQLTDERGRMNTITLTDGAAFHTHKGFLNHEELIGKSEGSIVANTTGQLYQALRPLLSDFVLSMPRGAAVVYPKDAGQIITMADIYPGARVVEAGVGSGALSISLLRAVGDQGYLHSFERREEFAAIARGNVETIFDGPHPAWQISLGDFQDEVVKAEAPGSVDRVVLDMLAPWECLDAVATVLAPGGVWINYVATVTQLSRTAEAIRADGRFTEPDAWESMVRGWHLEGLAVRPNHRMVAHTGFLLVTRKLADGVTSLALKRRPSKTEFSDEDLEAWTPGSVGERSVSDKKLRRAARDASATTQTRGHVAPAQPTVPRPAAEDSVQETDQAQNPDA</sequence>
<dbReference type="Pfam" id="PF08704">
    <property type="entry name" value="GCD14"/>
    <property type="match status" value="1"/>
</dbReference>
<evidence type="ECO:0000256" key="4">
    <source>
        <dbReference type="ARBA" id="ARBA00022694"/>
    </source>
</evidence>
<dbReference type="GO" id="GO:0043827">
    <property type="term" value="F:tRNA (adenine(57)-N1)/(adenine(58)-N1)-methyltransferase activity"/>
    <property type="evidence" value="ECO:0007669"/>
    <property type="project" value="UniProtKB-EC"/>
</dbReference>
<dbReference type="InterPro" id="IPR014816">
    <property type="entry name" value="tRNA_MeTrfase_Gcd14"/>
</dbReference>
<keyword evidence="1 7" id="KW-0489">Methyltransferase</keyword>
<evidence type="ECO:0000313" key="8">
    <source>
        <dbReference type="Proteomes" id="UP001185069"/>
    </source>
</evidence>
<comment type="caution">
    <text evidence="7">The sequence shown here is derived from an EMBL/GenBank/DDBJ whole genome shotgun (WGS) entry which is preliminary data.</text>
</comment>
<evidence type="ECO:0000259" key="6">
    <source>
        <dbReference type="Pfam" id="PF08704"/>
    </source>
</evidence>
<dbReference type="GO" id="GO:0160107">
    <property type="term" value="F:tRNA (adenine(58)-N1)-methyltransferase activity"/>
    <property type="evidence" value="ECO:0007669"/>
    <property type="project" value="UniProtKB-EC"/>
</dbReference>
<protein>
    <submittedName>
        <fullName evidence="7">tRNA (Adenine57-N1/adenine58-N1)-methyltransferase</fullName>
        <ecNumber evidence="7">2.1.1.219</ecNumber>
        <ecNumber evidence="7">2.1.1.220</ecNumber>
    </submittedName>
</protein>
<dbReference type="GO" id="GO:0032259">
    <property type="term" value="P:methylation"/>
    <property type="evidence" value="ECO:0007669"/>
    <property type="project" value="UniProtKB-KW"/>
</dbReference>
<evidence type="ECO:0000256" key="1">
    <source>
        <dbReference type="ARBA" id="ARBA00022603"/>
    </source>
</evidence>
<keyword evidence="3" id="KW-0949">S-adenosyl-L-methionine</keyword>
<accession>A0ABU1J5Z1</accession>
<keyword evidence="4" id="KW-0819">tRNA processing</keyword>
<name>A0ABU1J5Z1_9MICC</name>
<dbReference type="CDD" id="cd02440">
    <property type="entry name" value="AdoMet_MTases"/>
    <property type="match status" value="1"/>
</dbReference>
<dbReference type="PANTHER" id="PTHR12133">
    <property type="entry name" value="TRNA (ADENINE(58)-N(1))-METHYLTRANSFERASE"/>
    <property type="match status" value="1"/>
</dbReference>
<dbReference type="EMBL" id="JAVDQF010000001">
    <property type="protein sequence ID" value="MDR6267833.1"/>
    <property type="molecule type" value="Genomic_DNA"/>
</dbReference>
<organism evidence="7 8">
    <name type="scientific">Arthrobacter russicus</name>
    <dbReference type="NCBI Taxonomy" id="172040"/>
    <lineage>
        <taxon>Bacteria</taxon>
        <taxon>Bacillati</taxon>
        <taxon>Actinomycetota</taxon>
        <taxon>Actinomycetes</taxon>
        <taxon>Micrococcales</taxon>
        <taxon>Micrococcaceae</taxon>
        <taxon>Arthrobacter</taxon>
    </lineage>
</organism>
<dbReference type="RefSeq" id="WP_296361776.1">
    <property type="nucleotide sequence ID" value="NZ_BAAAHY010000006.1"/>
</dbReference>
<dbReference type="Proteomes" id="UP001185069">
    <property type="component" value="Unassembled WGS sequence"/>
</dbReference>
<evidence type="ECO:0000256" key="3">
    <source>
        <dbReference type="ARBA" id="ARBA00022691"/>
    </source>
</evidence>
<dbReference type="InterPro" id="IPR029063">
    <property type="entry name" value="SAM-dependent_MTases_sf"/>
</dbReference>
<keyword evidence="2 7" id="KW-0808">Transferase</keyword>
<dbReference type="PROSITE" id="PS51620">
    <property type="entry name" value="SAM_TRM61"/>
    <property type="match status" value="1"/>
</dbReference>
<dbReference type="EC" id="2.1.1.220" evidence="7"/>
<dbReference type="Gene3D" id="3.40.50.150">
    <property type="entry name" value="Vaccinia Virus protein VP39"/>
    <property type="match status" value="1"/>
</dbReference>
<gene>
    <name evidence="7" type="ORF">JOE69_000071</name>
</gene>
<dbReference type="PANTHER" id="PTHR12133:SF1">
    <property type="entry name" value="TRNA (ADENINE(58)-N(1))-METHYLTRANSFERASE, MITOCHONDRIAL"/>
    <property type="match status" value="1"/>
</dbReference>
<feature type="region of interest" description="Disordered" evidence="5">
    <location>
        <begin position="298"/>
        <end position="370"/>
    </location>
</feature>
<dbReference type="InterPro" id="IPR049470">
    <property type="entry name" value="TRM61_C"/>
</dbReference>
<feature type="domain" description="tRNA (adenine(58)-N(1))-methyltransferase catalytic subunit TRM61 C-terminal" evidence="6">
    <location>
        <begin position="95"/>
        <end position="259"/>
    </location>
</feature>
<proteinExistence type="predicted"/>
<feature type="region of interest" description="Disordered" evidence="5">
    <location>
        <begin position="1"/>
        <end position="27"/>
    </location>
</feature>
<dbReference type="EC" id="2.1.1.219" evidence="7"/>
<evidence type="ECO:0000313" key="7">
    <source>
        <dbReference type="EMBL" id="MDR6267833.1"/>
    </source>
</evidence>